<dbReference type="PANTHER" id="PTHR34139">
    <property type="entry name" value="UPF0331 PROTEIN MJ0127"/>
    <property type="match status" value="1"/>
</dbReference>
<protein>
    <submittedName>
        <fullName evidence="6">DUF86 domain-containing protein</fullName>
    </submittedName>
</protein>
<organism evidence="6 7">
    <name type="scientific">Azospirillum oleiclasticum</name>
    <dbReference type="NCBI Taxonomy" id="2735135"/>
    <lineage>
        <taxon>Bacteria</taxon>
        <taxon>Pseudomonadati</taxon>
        <taxon>Pseudomonadota</taxon>
        <taxon>Alphaproteobacteria</taxon>
        <taxon>Rhodospirillales</taxon>
        <taxon>Azospirillaceae</taxon>
        <taxon>Azospirillum</taxon>
    </lineage>
</organism>
<accession>A0ABX2TC72</accession>
<proteinExistence type="predicted"/>
<name>A0ABX2TC72_9PROT</name>
<evidence type="ECO:0000256" key="2">
    <source>
        <dbReference type="ARBA" id="ARBA00022649"/>
    </source>
</evidence>
<keyword evidence="1" id="KW-0597">Phosphoprotein</keyword>
<dbReference type="Pfam" id="PF01934">
    <property type="entry name" value="HepT-like"/>
    <property type="match status" value="1"/>
</dbReference>
<sequence>MARSDRERVRDILAAIADIRADTAGMDFNAFCRSPVVIRSVLFSLGVIGEAAKALGTDVKSAHPSIRWRAVAGMRDRIVHEYFRTNIRRVWEVEEEDLDQLDRALQAALTGDTEPPLSH</sequence>
<evidence type="ECO:0000256" key="4">
    <source>
        <dbReference type="ARBA" id="ARBA00022741"/>
    </source>
</evidence>
<dbReference type="InterPro" id="IPR051813">
    <property type="entry name" value="HepT_RNase_toxin"/>
</dbReference>
<dbReference type="EMBL" id="JABFDB010000008">
    <property type="protein sequence ID" value="NYZ20748.1"/>
    <property type="molecule type" value="Genomic_DNA"/>
</dbReference>
<keyword evidence="7" id="KW-1185">Reference proteome</keyword>
<reference evidence="6 7" key="1">
    <citation type="submission" date="2020-05" db="EMBL/GenBank/DDBJ databases">
        <title>Azospirillum oleiclasticum sp. nov, a nitrogen-fixing and heavy crude oil-emulsifying bacterium isolated from the crude oil of Yumen Oilfield.</title>
        <authorList>
            <person name="Wu D."/>
            <person name="Cai M."/>
            <person name="Zhang X."/>
        </authorList>
    </citation>
    <scope>NUCLEOTIDE SEQUENCE [LARGE SCALE GENOMIC DNA]</scope>
    <source>
        <strain evidence="6 7">ROY-1-1-2</strain>
    </source>
</reference>
<evidence type="ECO:0000313" key="7">
    <source>
        <dbReference type="Proteomes" id="UP000584642"/>
    </source>
</evidence>
<keyword evidence="3" id="KW-0540">Nuclease</keyword>
<evidence type="ECO:0000256" key="1">
    <source>
        <dbReference type="ARBA" id="ARBA00022553"/>
    </source>
</evidence>
<dbReference type="RefSeq" id="WP_180282505.1">
    <property type="nucleotide sequence ID" value="NZ_JABFDB010000008.1"/>
</dbReference>
<keyword evidence="5" id="KW-0378">Hydrolase</keyword>
<evidence type="ECO:0000256" key="5">
    <source>
        <dbReference type="ARBA" id="ARBA00022801"/>
    </source>
</evidence>
<keyword evidence="4" id="KW-0547">Nucleotide-binding</keyword>
<keyword evidence="2" id="KW-1277">Toxin-antitoxin system</keyword>
<evidence type="ECO:0000256" key="3">
    <source>
        <dbReference type="ARBA" id="ARBA00022722"/>
    </source>
</evidence>
<gene>
    <name evidence="6" type="ORF">HND93_13605</name>
</gene>
<dbReference type="Proteomes" id="UP000584642">
    <property type="component" value="Unassembled WGS sequence"/>
</dbReference>
<evidence type="ECO:0000313" key="6">
    <source>
        <dbReference type="EMBL" id="NYZ20748.1"/>
    </source>
</evidence>
<comment type="caution">
    <text evidence="6">The sequence shown here is derived from an EMBL/GenBank/DDBJ whole genome shotgun (WGS) entry which is preliminary data.</text>
</comment>
<dbReference type="PANTHER" id="PTHR34139:SF1">
    <property type="entry name" value="RNASE MJ1380-RELATED"/>
    <property type="match status" value="1"/>
</dbReference>
<dbReference type="InterPro" id="IPR008201">
    <property type="entry name" value="HepT-like"/>
</dbReference>